<dbReference type="SMART" id="SM00490">
    <property type="entry name" value="HELICc"/>
    <property type="match status" value="1"/>
</dbReference>
<keyword evidence="2 6" id="KW-0378">Hydrolase</keyword>
<dbReference type="OrthoDB" id="10261904at2759"/>
<name>A0A2P6PC67_ROSCH</name>
<dbReference type="GO" id="GO:0003676">
    <property type="term" value="F:nucleic acid binding"/>
    <property type="evidence" value="ECO:0007669"/>
    <property type="project" value="InterPro"/>
</dbReference>
<protein>
    <submittedName>
        <fullName evidence="10">Putative RNA helicase</fullName>
        <ecNumber evidence="10">3.6.4.13</ecNumber>
    </submittedName>
</protein>
<evidence type="ECO:0000256" key="1">
    <source>
        <dbReference type="ARBA" id="ARBA00022741"/>
    </source>
</evidence>
<dbReference type="GO" id="GO:0016787">
    <property type="term" value="F:hydrolase activity"/>
    <property type="evidence" value="ECO:0007669"/>
    <property type="project" value="UniProtKB-KW"/>
</dbReference>
<dbReference type="InterPro" id="IPR001650">
    <property type="entry name" value="Helicase_C-like"/>
</dbReference>
<dbReference type="InterPro" id="IPR011545">
    <property type="entry name" value="DEAD/DEAH_box_helicase_dom"/>
</dbReference>
<comment type="similarity">
    <text evidence="6">Belongs to the DEAD box helicase family.</text>
</comment>
<comment type="caution">
    <text evidence="10">The sequence shown here is derived from an EMBL/GenBank/DDBJ whole genome shotgun (WGS) entry which is preliminary data.</text>
</comment>
<accession>A0A2P6PC67</accession>
<evidence type="ECO:0000313" key="11">
    <source>
        <dbReference type="Proteomes" id="UP000238479"/>
    </source>
</evidence>
<gene>
    <name evidence="10" type="ORF">RchiOBHm_Chr7g0218021</name>
</gene>
<dbReference type="EC" id="3.6.4.13" evidence="10"/>
<dbReference type="InterPro" id="IPR000629">
    <property type="entry name" value="RNA-helicase_DEAD-box_CS"/>
</dbReference>
<evidence type="ECO:0000256" key="5">
    <source>
        <dbReference type="PROSITE-ProRule" id="PRU00552"/>
    </source>
</evidence>
<dbReference type="PROSITE" id="PS51192">
    <property type="entry name" value="HELICASE_ATP_BIND_1"/>
    <property type="match status" value="1"/>
</dbReference>
<dbReference type="PROSITE" id="PS51195">
    <property type="entry name" value="Q_MOTIF"/>
    <property type="match status" value="1"/>
</dbReference>
<dbReference type="InterPro" id="IPR014014">
    <property type="entry name" value="RNA_helicase_DEAD_Q_motif"/>
</dbReference>
<dbReference type="SMART" id="SM00487">
    <property type="entry name" value="DEXDc"/>
    <property type="match status" value="1"/>
</dbReference>
<dbReference type="PROSITE" id="PS51194">
    <property type="entry name" value="HELICASE_CTER"/>
    <property type="match status" value="1"/>
</dbReference>
<evidence type="ECO:0000256" key="2">
    <source>
        <dbReference type="ARBA" id="ARBA00022801"/>
    </source>
</evidence>
<reference evidence="10 11" key="1">
    <citation type="journal article" date="2018" name="Nat. Genet.">
        <title>The Rosa genome provides new insights in the design of modern roses.</title>
        <authorList>
            <person name="Bendahmane M."/>
        </authorList>
    </citation>
    <scope>NUCLEOTIDE SEQUENCE [LARGE SCALE GENOMIC DNA]</scope>
    <source>
        <strain evidence="11">cv. Old Blush</strain>
    </source>
</reference>
<dbReference type="PANTHER" id="PTHR47959">
    <property type="entry name" value="ATP-DEPENDENT RNA HELICASE RHLE-RELATED"/>
    <property type="match status" value="1"/>
</dbReference>
<dbReference type="Gramene" id="PRQ19515">
    <property type="protein sequence ID" value="PRQ19515"/>
    <property type="gene ID" value="RchiOBHm_Chr7g0218021"/>
</dbReference>
<evidence type="ECO:0000256" key="4">
    <source>
        <dbReference type="ARBA" id="ARBA00022840"/>
    </source>
</evidence>
<dbReference type="PROSITE" id="PS00039">
    <property type="entry name" value="DEAD_ATP_HELICASE"/>
    <property type="match status" value="1"/>
</dbReference>
<evidence type="ECO:0000256" key="6">
    <source>
        <dbReference type="RuleBase" id="RU000492"/>
    </source>
</evidence>
<evidence type="ECO:0000256" key="3">
    <source>
        <dbReference type="ARBA" id="ARBA00022806"/>
    </source>
</evidence>
<feature type="domain" description="Helicase ATP-binding" evidence="7">
    <location>
        <begin position="41"/>
        <end position="215"/>
    </location>
</feature>
<dbReference type="InterPro" id="IPR014001">
    <property type="entry name" value="Helicase_ATP-bd"/>
</dbReference>
<dbReference type="GO" id="GO:0003724">
    <property type="term" value="F:RNA helicase activity"/>
    <property type="evidence" value="ECO:0007669"/>
    <property type="project" value="UniProtKB-EC"/>
</dbReference>
<feature type="short sequence motif" description="Q motif" evidence="5">
    <location>
        <begin position="10"/>
        <end position="38"/>
    </location>
</feature>
<sequence length="444" mass="49077">MGSELEENATSFKSLGLCDKLVKAVGELQWKAPTPIQAETIPHALAGKHLIALAQTGSGKTGAFALPILQALMDSPQKAFFALVLSPTRELAVQIRDQFEALGVSIGAKSAVLIGGLNMVEESKVLARRPHIIVATPGRLLHHLRDTKGFSLRTVKYLVLDEADRLLGDEFQKSTDEILKSLPRGGERITYLFSATMTKKVKKVERACLRNPVKIEVASKYSTVDTLKQHVLMAPFKHKDCYLVYILTKKCQCTTMVFTEQCATAPFLAYTLRNLGIRAIPLHGDMSQQKRLGALNMFKSGQCNVLVCTDVASRGLDIPSVDMVINYDIPKNTKNYIHRVGRTARAGRSGVAITFVGSILDLPGYFQIESLIGHKLPLFPAPSEEALQFLESVREARRLATSKMKESGGKKRKWGGNDDEEDIVKYLSNQAGTSKKMFNKRFKK</sequence>
<evidence type="ECO:0000259" key="8">
    <source>
        <dbReference type="PROSITE" id="PS51194"/>
    </source>
</evidence>
<keyword evidence="4 6" id="KW-0067">ATP-binding</keyword>
<evidence type="ECO:0000259" key="7">
    <source>
        <dbReference type="PROSITE" id="PS51192"/>
    </source>
</evidence>
<dbReference type="PANTHER" id="PTHR47959:SF24">
    <property type="entry name" value="ATP-DEPENDENT RNA HELICASE"/>
    <property type="match status" value="1"/>
</dbReference>
<dbReference type="CDD" id="cd18787">
    <property type="entry name" value="SF2_C_DEAD"/>
    <property type="match status" value="1"/>
</dbReference>
<dbReference type="EMBL" id="PDCK01000045">
    <property type="protein sequence ID" value="PRQ19515.1"/>
    <property type="molecule type" value="Genomic_DNA"/>
</dbReference>
<keyword evidence="3 6" id="KW-0347">Helicase</keyword>
<dbReference type="GO" id="GO:0005829">
    <property type="term" value="C:cytosol"/>
    <property type="evidence" value="ECO:0007669"/>
    <property type="project" value="TreeGrafter"/>
</dbReference>
<proteinExistence type="inferred from homology"/>
<organism evidence="10 11">
    <name type="scientific">Rosa chinensis</name>
    <name type="common">China rose</name>
    <dbReference type="NCBI Taxonomy" id="74649"/>
    <lineage>
        <taxon>Eukaryota</taxon>
        <taxon>Viridiplantae</taxon>
        <taxon>Streptophyta</taxon>
        <taxon>Embryophyta</taxon>
        <taxon>Tracheophyta</taxon>
        <taxon>Spermatophyta</taxon>
        <taxon>Magnoliopsida</taxon>
        <taxon>eudicotyledons</taxon>
        <taxon>Gunneridae</taxon>
        <taxon>Pentapetalae</taxon>
        <taxon>rosids</taxon>
        <taxon>fabids</taxon>
        <taxon>Rosales</taxon>
        <taxon>Rosaceae</taxon>
        <taxon>Rosoideae</taxon>
        <taxon>Rosoideae incertae sedis</taxon>
        <taxon>Rosa</taxon>
    </lineage>
</organism>
<dbReference type="SUPFAM" id="SSF52540">
    <property type="entry name" value="P-loop containing nucleoside triphosphate hydrolases"/>
    <property type="match status" value="1"/>
</dbReference>
<feature type="domain" description="DEAD-box RNA helicase Q" evidence="9">
    <location>
        <begin position="10"/>
        <end position="38"/>
    </location>
</feature>
<dbReference type="InterPro" id="IPR050079">
    <property type="entry name" value="DEAD_box_RNA_helicase"/>
</dbReference>
<keyword evidence="1 6" id="KW-0547">Nucleotide-binding</keyword>
<dbReference type="STRING" id="74649.A0A2P6PC67"/>
<dbReference type="InterPro" id="IPR027417">
    <property type="entry name" value="P-loop_NTPase"/>
</dbReference>
<evidence type="ECO:0000313" key="10">
    <source>
        <dbReference type="EMBL" id="PRQ19515.1"/>
    </source>
</evidence>
<dbReference type="OMA" id="KAKECNI"/>
<feature type="domain" description="Helicase C-terminal" evidence="8">
    <location>
        <begin position="243"/>
        <end position="387"/>
    </location>
</feature>
<dbReference type="GO" id="GO:0005524">
    <property type="term" value="F:ATP binding"/>
    <property type="evidence" value="ECO:0007669"/>
    <property type="project" value="UniProtKB-KW"/>
</dbReference>
<dbReference type="Pfam" id="PF00270">
    <property type="entry name" value="DEAD"/>
    <property type="match status" value="1"/>
</dbReference>
<dbReference type="Pfam" id="PF00271">
    <property type="entry name" value="Helicase_C"/>
    <property type="match status" value="1"/>
</dbReference>
<keyword evidence="11" id="KW-1185">Reference proteome</keyword>
<evidence type="ECO:0000259" key="9">
    <source>
        <dbReference type="PROSITE" id="PS51195"/>
    </source>
</evidence>
<dbReference type="Proteomes" id="UP000238479">
    <property type="component" value="Chromosome 7"/>
</dbReference>
<dbReference type="Gene3D" id="3.40.50.300">
    <property type="entry name" value="P-loop containing nucleotide triphosphate hydrolases"/>
    <property type="match status" value="2"/>
</dbReference>
<dbReference type="AlphaFoldDB" id="A0A2P6PC67"/>